<sequence length="341" mass="37519">MASDSRTSSKWLLSPSLDLLLIANIGWPLLVLVAWLGSGPAQADWQFLQVYFLTTPHRWLTLFLVWGDAKRRESHWVSYLGVLLAVVLVCGLVQAGTGALTCLVAADFLWNIWHFAAQHHGIYRIYSAAVYPSGRWIERMLRIGIRGSIVYVALRASGWVTLPSSPGMFVADAMAIVTLAMILVVALIRFRVSMSGSIYLASISMLYLAWLLAEIGGFRDWILPLAIASAWVHASEYMAVCSWSVRNQAAKSTNRDDGVKLSAAVSSRGLLGQLAPVWSATILTYLLVVGLGGWFLSQRVAEIWLALNLVAAFLHYAYDGMIWRRGASREDAEVPVGHAAV</sequence>
<dbReference type="OrthoDB" id="7055466at2"/>
<comment type="caution">
    <text evidence="2">The sequence shown here is derived from an EMBL/GenBank/DDBJ whole genome shotgun (WGS) entry which is preliminary data.</text>
</comment>
<dbReference type="Proteomes" id="UP000094828">
    <property type="component" value="Unassembled WGS sequence"/>
</dbReference>
<feature type="transmembrane region" description="Helical" evidence="1">
    <location>
        <begin position="303"/>
        <end position="319"/>
    </location>
</feature>
<accession>A0A1C3ECL1</accession>
<name>A0A1C3ECL1_9PLAN</name>
<keyword evidence="1" id="KW-0472">Membrane</keyword>
<organism evidence="2 3">
    <name type="scientific">Planctopirus hydrillae</name>
    <dbReference type="NCBI Taxonomy" id="1841610"/>
    <lineage>
        <taxon>Bacteria</taxon>
        <taxon>Pseudomonadati</taxon>
        <taxon>Planctomycetota</taxon>
        <taxon>Planctomycetia</taxon>
        <taxon>Planctomycetales</taxon>
        <taxon>Planctomycetaceae</taxon>
        <taxon>Planctopirus</taxon>
    </lineage>
</organism>
<feature type="transmembrane region" description="Helical" evidence="1">
    <location>
        <begin position="12"/>
        <end position="36"/>
    </location>
</feature>
<proteinExistence type="predicted"/>
<feature type="transmembrane region" description="Helical" evidence="1">
    <location>
        <begin position="79"/>
        <end position="106"/>
    </location>
</feature>
<feature type="transmembrane region" description="Helical" evidence="1">
    <location>
        <begin position="48"/>
        <end position="67"/>
    </location>
</feature>
<evidence type="ECO:0000313" key="2">
    <source>
        <dbReference type="EMBL" id="ODA30971.1"/>
    </source>
</evidence>
<reference evidence="2 3" key="1">
    <citation type="submission" date="2016-05" db="EMBL/GenBank/DDBJ databases">
        <title>Genomic and physiological characterization of Planctopirus sp. isolated from fresh water lake.</title>
        <authorList>
            <person name="Subhash Y."/>
            <person name="Ramana C."/>
        </authorList>
    </citation>
    <scope>NUCLEOTIDE SEQUENCE [LARGE SCALE GENOMIC DNA]</scope>
    <source>
        <strain evidence="2 3">JC280</strain>
    </source>
</reference>
<keyword evidence="1" id="KW-0812">Transmembrane</keyword>
<feature type="transmembrane region" description="Helical" evidence="1">
    <location>
        <begin position="197"/>
        <end position="215"/>
    </location>
</feature>
<evidence type="ECO:0000256" key="1">
    <source>
        <dbReference type="SAM" id="Phobius"/>
    </source>
</evidence>
<protein>
    <submittedName>
        <fullName evidence="2">Uncharacterized protein</fullName>
    </submittedName>
</protein>
<feature type="transmembrane region" description="Helical" evidence="1">
    <location>
        <begin position="277"/>
        <end position="297"/>
    </location>
</feature>
<keyword evidence="3" id="KW-1185">Reference proteome</keyword>
<dbReference type="RefSeq" id="WP_068848110.1">
    <property type="nucleotide sequence ID" value="NZ_LYDR01000095.1"/>
</dbReference>
<feature type="transmembrane region" description="Helical" evidence="1">
    <location>
        <begin position="168"/>
        <end position="190"/>
    </location>
</feature>
<gene>
    <name evidence="2" type="ORF">A6X21_23250</name>
</gene>
<evidence type="ECO:0000313" key="3">
    <source>
        <dbReference type="Proteomes" id="UP000094828"/>
    </source>
</evidence>
<dbReference type="AlphaFoldDB" id="A0A1C3ECL1"/>
<dbReference type="STRING" id="1841610.A6X21_23250"/>
<dbReference type="EMBL" id="LYDR01000095">
    <property type="protein sequence ID" value="ODA30971.1"/>
    <property type="molecule type" value="Genomic_DNA"/>
</dbReference>
<keyword evidence="1" id="KW-1133">Transmembrane helix</keyword>